<feature type="transmembrane region" description="Helical" evidence="5">
    <location>
        <begin position="174"/>
        <end position="194"/>
    </location>
</feature>
<evidence type="ECO:0000256" key="4">
    <source>
        <dbReference type="ARBA" id="ARBA00023136"/>
    </source>
</evidence>
<name>A0A439CPL5_9PEZI</name>
<keyword evidence="3 5" id="KW-1133">Transmembrane helix</keyword>
<keyword evidence="2 5" id="KW-0812">Transmembrane</keyword>
<feature type="transmembrane region" description="Helical" evidence="5">
    <location>
        <begin position="297"/>
        <end position="317"/>
    </location>
</feature>
<dbReference type="PANTHER" id="PTHR22911">
    <property type="entry name" value="ACYL-MALONYL CONDENSING ENZYME-RELATED"/>
    <property type="match status" value="1"/>
</dbReference>
<comment type="subcellular location">
    <subcellularLocation>
        <location evidence="1">Membrane</location>
        <topology evidence="1">Multi-pass membrane protein</topology>
    </subcellularLocation>
</comment>
<dbReference type="EMBL" id="RYZI01000634">
    <property type="protein sequence ID" value="RWA04098.1"/>
    <property type="molecule type" value="Genomic_DNA"/>
</dbReference>
<feature type="transmembrane region" description="Helical" evidence="5">
    <location>
        <begin position="423"/>
        <end position="441"/>
    </location>
</feature>
<evidence type="ECO:0000313" key="8">
    <source>
        <dbReference type="Proteomes" id="UP000286045"/>
    </source>
</evidence>
<dbReference type="AlphaFoldDB" id="A0A439CPL5"/>
<feature type="domain" description="EamA" evidence="6">
    <location>
        <begin position="105"/>
        <end position="244"/>
    </location>
</feature>
<dbReference type="PANTHER" id="PTHR22911:SF6">
    <property type="entry name" value="SOLUTE CARRIER FAMILY 35 MEMBER G1"/>
    <property type="match status" value="1"/>
</dbReference>
<dbReference type="Proteomes" id="UP000286045">
    <property type="component" value="Unassembled WGS sequence"/>
</dbReference>
<dbReference type="InterPro" id="IPR000620">
    <property type="entry name" value="EamA_dom"/>
</dbReference>
<feature type="transmembrane region" description="Helical" evidence="5">
    <location>
        <begin position="329"/>
        <end position="348"/>
    </location>
</feature>
<accession>A0A439CPL5</accession>
<feature type="transmembrane region" description="Helical" evidence="5">
    <location>
        <begin position="142"/>
        <end position="162"/>
    </location>
</feature>
<dbReference type="Pfam" id="PF00892">
    <property type="entry name" value="EamA"/>
    <property type="match status" value="2"/>
</dbReference>
<dbReference type="STRING" id="363999.A0A439CPL5"/>
<feature type="transmembrane region" description="Helical" evidence="5">
    <location>
        <begin position="368"/>
        <end position="386"/>
    </location>
</feature>
<evidence type="ECO:0000256" key="3">
    <source>
        <dbReference type="ARBA" id="ARBA00022989"/>
    </source>
</evidence>
<feature type="domain" description="EamA" evidence="6">
    <location>
        <begin position="302"/>
        <end position="439"/>
    </location>
</feature>
<sequence length="482" mass="52398">MMPSLAPKDPARGPESYYADWPQRISDDLASPKFYTNKQGKKVNALDETNLRGAPVSFIRNLQNLENEQALPPRSFQGHLLPPPASTPGITGARRFCASQWQRHKGPILVFSSQFFAALMNLCARLLELGDANEKLHPMQLLFWRMLLTIIPCLLYVVWRQIPHGVLGSPEVRWLLAGRGFFGFFGIWGVWYSIKYLPLAEATVITFLAPNLSGYLSHIFLGDPYTRTEQLASLLALGGVVLITKPASLFSSGVEGEAAVQTALEAIANATMMATQGSNNTGSAIVEPYIPTTPERLGAIGVALLGVVGSAFTFTILRAIGSRAHPLMSVNYFGAWTVTVASSVLFLAPYLQVGQPELQFAFPSSVRQWGFLLVITACGFAVQFLLTKGLAAERSNRATAMTYTHMIFAAGFDRFVWGTTMGWMSVTGCAMIIAGAVWVAAGKQEPTKGMGNDNEGDLGIEGIPMLGTGLEDHDDDDTVWEP</sequence>
<comment type="caution">
    <text evidence="7">The sequence shown here is derived from an EMBL/GenBank/DDBJ whole genome shotgun (WGS) entry which is preliminary data.</text>
</comment>
<evidence type="ECO:0000313" key="7">
    <source>
        <dbReference type="EMBL" id="RWA04098.1"/>
    </source>
</evidence>
<keyword evidence="8" id="KW-1185">Reference proteome</keyword>
<evidence type="ECO:0000256" key="1">
    <source>
        <dbReference type="ARBA" id="ARBA00004141"/>
    </source>
</evidence>
<reference evidence="7 8" key="1">
    <citation type="submission" date="2018-12" db="EMBL/GenBank/DDBJ databases">
        <title>Draft genome sequence of Xylaria grammica IHI A82.</title>
        <authorList>
            <person name="Buettner E."/>
            <person name="Kellner H."/>
        </authorList>
    </citation>
    <scope>NUCLEOTIDE SEQUENCE [LARGE SCALE GENOMIC DNA]</scope>
    <source>
        <strain evidence="7 8">IHI A82</strain>
    </source>
</reference>
<dbReference type="SUPFAM" id="SSF103481">
    <property type="entry name" value="Multidrug resistance efflux transporter EmrE"/>
    <property type="match status" value="2"/>
</dbReference>
<keyword evidence="4 5" id="KW-0472">Membrane</keyword>
<evidence type="ECO:0000256" key="5">
    <source>
        <dbReference type="SAM" id="Phobius"/>
    </source>
</evidence>
<dbReference type="InterPro" id="IPR037185">
    <property type="entry name" value="EmrE-like"/>
</dbReference>
<protein>
    <recommendedName>
        <fullName evidence="6">EamA domain-containing protein</fullName>
    </recommendedName>
</protein>
<organism evidence="7 8">
    <name type="scientific">Xylaria grammica</name>
    <dbReference type="NCBI Taxonomy" id="363999"/>
    <lineage>
        <taxon>Eukaryota</taxon>
        <taxon>Fungi</taxon>
        <taxon>Dikarya</taxon>
        <taxon>Ascomycota</taxon>
        <taxon>Pezizomycotina</taxon>
        <taxon>Sordariomycetes</taxon>
        <taxon>Xylariomycetidae</taxon>
        <taxon>Xylariales</taxon>
        <taxon>Xylariaceae</taxon>
        <taxon>Xylaria</taxon>
    </lineage>
</organism>
<evidence type="ECO:0000256" key="2">
    <source>
        <dbReference type="ARBA" id="ARBA00022692"/>
    </source>
</evidence>
<dbReference type="GO" id="GO:0016020">
    <property type="term" value="C:membrane"/>
    <property type="evidence" value="ECO:0007669"/>
    <property type="project" value="UniProtKB-SubCell"/>
</dbReference>
<evidence type="ECO:0000259" key="6">
    <source>
        <dbReference type="Pfam" id="PF00892"/>
    </source>
</evidence>
<proteinExistence type="predicted"/>
<gene>
    <name evidence="7" type="ORF">EKO27_g11007</name>
</gene>